<dbReference type="PROSITE" id="PS50111">
    <property type="entry name" value="CHEMOTAXIS_TRANSDUC_2"/>
    <property type="match status" value="1"/>
</dbReference>
<dbReference type="PANTHER" id="PTHR43531">
    <property type="entry name" value="PROTEIN ICFG"/>
    <property type="match status" value="1"/>
</dbReference>
<protein>
    <submittedName>
        <fullName evidence="7">Methyl-accepting chemotaxis protein</fullName>
    </submittedName>
</protein>
<proteinExistence type="inferred from homology"/>
<keyword evidence="5" id="KW-0175">Coiled coil</keyword>
<dbReference type="GO" id="GO:0016020">
    <property type="term" value="C:membrane"/>
    <property type="evidence" value="ECO:0007669"/>
    <property type="project" value="UniProtKB-SubCell"/>
</dbReference>
<evidence type="ECO:0000256" key="2">
    <source>
        <dbReference type="ARBA" id="ARBA00022500"/>
    </source>
</evidence>
<keyword evidence="2" id="KW-0145">Chemotaxis</keyword>
<evidence type="ECO:0000313" key="7">
    <source>
        <dbReference type="EMBL" id="AQZ98963.1"/>
    </source>
</evidence>
<feature type="coiled-coil region" evidence="5">
    <location>
        <begin position="494"/>
        <end position="521"/>
    </location>
</feature>
<dbReference type="RefSeq" id="WP_080025234.1">
    <property type="nucleotide sequence ID" value="NZ_CAUCIF010000004.1"/>
</dbReference>
<name>A0A1V0BG84_9BURK</name>
<dbReference type="OrthoDB" id="9763018at2"/>
<feature type="coiled-coil region" evidence="5">
    <location>
        <begin position="79"/>
        <end position="106"/>
    </location>
</feature>
<dbReference type="Proteomes" id="UP000242792">
    <property type="component" value="Chromosome"/>
</dbReference>
<dbReference type="Pfam" id="PF00015">
    <property type="entry name" value="MCPsignal"/>
    <property type="match status" value="1"/>
</dbReference>
<organism evidence="7 8">
    <name type="scientific">Comamonas kerstersii</name>
    <dbReference type="NCBI Taxonomy" id="225992"/>
    <lineage>
        <taxon>Bacteria</taxon>
        <taxon>Pseudomonadati</taxon>
        <taxon>Pseudomonadota</taxon>
        <taxon>Betaproteobacteria</taxon>
        <taxon>Burkholderiales</taxon>
        <taxon>Comamonadaceae</taxon>
        <taxon>Comamonas</taxon>
    </lineage>
</organism>
<dbReference type="Pfam" id="PF12729">
    <property type="entry name" value="4HB_MCP_1"/>
    <property type="match status" value="1"/>
</dbReference>
<dbReference type="KEGG" id="cke:B5M06_12595"/>
<comment type="similarity">
    <text evidence="3">Belongs to the methyl-accepting chemotaxis (MCP) protein family.</text>
</comment>
<dbReference type="InterPro" id="IPR051310">
    <property type="entry name" value="MCP_chemotaxis"/>
</dbReference>
<dbReference type="Gene3D" id="1.10.287.950">
    <property type="entry name" value="Methyl-accepting chemotaxis protein"/>
    <property type="match status" value="1"/>
</dbReference>
<feature type="domain" description="Methyl-accepting transducer" evidence="6">
    <location>
        <begin position="276"/>
        <end position="505"/>
    </location>
</feature>
<dbReference type="InterPro" id="IPR024478">
    <property type="entry name" value="HlyB_4HB_MCP"/>
</dbReference>
<dbReference type="PRINTS" id="PR00260">
    <property type="entry name" value="CHEMTRNSDUCR"/>
</dbReference>
<dbReference type="EMBL" id="CP020121">
    <property type="protein sequence ID" value="AQZ98963.1"/>
    <property type="molecule type" value="Genomic_DNA"/>
</dbReference>
<dbReference type="PANTHER" id="PTHR43531:SF11">
    <property type="entry name" value="METHYL-ACCEPTING CHEMOTAXIS PROTEIN 3"/>
    <property type="match status" value="1"/>
</dbReference>
<keyword evidence="4" id="KW-0807">Transducer</keyword>
<reference evidence="7 8" key="1">
    <citation type="submission" date="2017-03" db="EMBL/GenBank/DDBJ databases">
        <title>Rapid Whole Genome Sequencing of Comamonas kerstersii Causing Continuous ambulatory Peritoneal Dialysis-Associated Peritonitis.</title>
        <authorList>
            <person name="Zheng B."/>
        </authorList>
    </citation>
    <scope>NUCLEOTIDE SEQUENCE [LARGE SCALE GENOMIC DNA]</scope>
    <source>
        <strain evidence="7 8">8943</strain>
    </source>
</reference>
<evidence type="ECO:0000259" key="6">
    <source>
        <dbReference type="PROSITE" id="PS50111"/>
    </source>
</evidence>
<evidence type="ECO:0000256" key="4">
    <source>
        <dbReference type="PROSITE-ProRule" id="PRU00284"/>
    </source>
</evidence>
<comment type="subcellular location">
    <subcellularLocation>
        <location evidence="1">Membrane</location>
    </subcellularLocation>
</comment>
<dbReference type="InterPro" id="IPR004090">
    <property type="entry name" value="Chemotax_Me-accpt_rcpt"/>
</dbReference>
<accession>A0A1V0BG84</accession>
<dbReference type="AlphaFoldDB" id="A0A1V0BG84"/>
<dbReference type="CDD" id="cd11386">
    <property type="entry name" value="MCP_signal"/>
    <property type="match status" value="1"/>
</dbReference>
<dbReference type="GeneID" id="83040163"/>
<evidence type="ECO:0000256" key="5">
    <source>
        <dbReference type="SAM" id="Coils"/>
    </source>
</evidence>
<dbReference type="InterPro" id="IPR004089">
    <property type="entry name" value="MCPsignal_dom"/>
</dbReference>
<dbReference type="SUPFAM" id="SSF58104">
    <property type="entry name" value="Methyl-accepting chemotaxis protein (MCP) signaling domain"/>
    <property type="match status" value="1"/>
</dbReference>
<evidence type="ECO:0000256" key="1">
    <source>
        <dbReference type="ARBA" id="ARBA00004370"/>
    </source>
</evidence>
<gene>
    <name evidence="7" type="ORF">B5M06_12595</name>
</gene>
<dbReference type="GO" id="GO:0007165">
    <property type="term" value="P:signal transduction"/>
    <property type="evidence" value="ECO:0007669"/>
    <property type="project" value="UniProtKB-KW"/>
</dbReference>
<dbReference type="FunFam" id="1.10.287.950:FF:000001">
    <property type="entry name" value="Methyl-accepting chemotaxis sensory transducer"/>
    <property type="match status" value="1"/>
</dbReference>
<evidence type="ECO:0000256" key="3">
    <source>
        <dbReference type="ARBA" id="ARBA00029447"/>
    </source>
</evidence>
<evidence type="ECO:0000313" key="8">
    <source>
        <dbReference type="Proteomes" id="UP000242792"/>
    </source>
</evidence>
<dbReference type="GO" id="GO:0006935">
    <property type="term" value="P:chemotaxis"/>
    <property type="evidence" value="ECO:0007669"/>
    <property type="project" value="UniProtKB-KW"/>
</dbReference>
<dbReference type="GO" id="GO:0004888">
    <property type="term" value="F:transmembrane signaling receptor activity"/>
    <property type="evidence" value="ECO:0007669"/>
    <property type="project" value="InterPro"/>
</dbReference>
<sequence>MFHRKISHRLLGCFALITALLIALSTYSVFVTQGIDSKLTANSSQNAVIQRAAIDFRGSVHDRAIALRDAVIAPDPTAVQHELQQIERLAQAYVRANQQLQQVLQEQSGTIPPEVLKMLEDIQRQEASTQTTTDRILQLLQQQDRARAESLLWAQAKPQYVQWLASINRLIDFEEARIITNNSGANDAAKEFGTAMLLITVLAVAVSVAAAMKLAQYITHELGAEPYEVRNVVQAMRNGELTVHIPVRAGDSRSVMAAVAAMQQRFHELVAAVHTNITHLRSTGHEIAEGNLRLGERTDHTTDNLHRTTLAMQALTDTVQSSANAAQQAETLADSALHAAGSGGRVMQQVVGTMQDIAASSHQVEEIIGLIDSIAFQTNILALNAAVEAARAGEQGRGFAVVAGEVRALAGRSAEAARQIQQLIACSVERINLGNQLVDEAGHAMQDIVQHVQRVHQIISSIGQTAQVQSQDILQVNASVHDLEQMTQQNTTLVQQSTAAAKDLQDQAEKLTQLVSAFSVQRSSDEMRLVRAESAA</sequence>
<dbReference type="SMART" id="SM00283">
    <property type="entry name" value="MA"/>
    <property type="match status" value="1"/>
</dbReference>